<dbReference type="AlphaFoldDB" id="A0A1H5IJL9"/>
<proteinExistence type="predicted"/>
<dbReference type="RefSeq" id="WP_069113210.1">
    <property type="nucleotide sequence ID" value="NZ_FNUC01000003.1"/>
</dbReference>
<feature type="transmembrane region" description="Helical" evidence="1">
    <location>
        <begin position="178"/>
        <end position="197"/>
    </location>
</feature>
<reference evidence="3" key="1">
    <citation type="submission" date="2016-10" db="EMBL/GenBank/DDBJ databases">
        <authorList>
            <person name="Varghese N."/>
            <person name="Submissions S."/>
        </authorList>
    </citation>
    <scope>NUCLEOTIDE SEQUENCE [LARGE SCALE GENOMIC DNA]</scope>
    <source>
        <strain evidence="3">DSM 45237</strain>
    </source>
</reference>
<feature type="transmembrane region" description="Helical" evidence="1">
    <location>
        <begin position="149"/>
        <end position="171"/>
    </location>
</feature>
<sequence length="331" mass="32399">MRRVIGIALGLSIAIGVLVTAFVWPSSEIAPRDVPIAVAGPPEAVAAVSEQLDEAVPDGFSIDAVSSEDEARSAIADRDVYGAIVLSPSGPPTVLTASAASPVVAQLLQGVATSMASESASGPAAGPVVEDAAPLPSDDARGAGFSAGALPMVFGGIAIGAAMSFVVAGVWRRVAGATMAAIGGGAMAVLVMQSWLGVLEGNWWANAGVYALILGATSFTLIGLNAALGHVGAALGAATMLLLGNPLSGVTSAPELLPSGWGTFGQLLPPGAGGTLLRSSAFFDGAGALQPVLVLSGWVVVGLLLAAVGARRGASPAASPAVPVGEATLAR</sequence>
<protein>
    <recommendedName>
        <fullName evidence="4">ABC-2 family transporter protein</fullName>
    </recommendedName>
</protein>
<keyword evidence="1" id="KW-0812">Transmembrane</keyword>
<feature type="transmembrane region" description="Helical" evidence="1">
    <location>
        <begin position="203"/>
        <end position="224"/>
    </location>
</feature>
<accession>A0A1H5IJL9</accession>
<keyword evidence="1" id="KW-1133">Transmembrane helix</keyword>
<organism evidence="2 3">
    <name type="scientific">Jiangella alba</name>
    <dbReference type="NCBI Taxonomy" id="561176"/>
    <lineage>
        <taxon>Bacteria</taxon>
        <taxon>Bacillati</taxon>
        <taxon>Actinomycetota</taxon>
        <taxon>Actinomycetes</taxon>
        <taxon>Jiangellales</taxon>
        <taxon>Jiangellaceae</taxon>
        <taxon>Jiangella</taxon>
    </lineage>
</organism>
<dbReference type="STRING" id="561176.SAMN04488561_1202"/>
<gene>
    <name evidence="2" type="ORF">SAMN04488561_1202</name>
</gene>
<keyword evidence="1" id="KW-0472">Membrane</keyword>
<dbReference type="EMBL" id="FNUC01000003">
    <property type="protein sequence ID" value="SEE39708.1"/>
    <property type="molecule type" value="Genomic_DNA"/>
</dbReference>
<evidence type="ECO:0000256" key="1">
    <source>
        <dbReference type="SAM" id="Phobius"/>
    </source>
</evidence>
<evidence type="ECO:0000313" key="3">
    <source>
        <dbReference type="Proteomes" id="UP000181980"/>
    </source>
</evidence>
<evidence type="ECO:0008006" key="4">
    <source>
        <dbReference type="Google" id="ProtNLM"/>
    </source>
</evidence>
<keyword evidence="3" id="KW-1185">Reference proteome</keyword>
<dbReference type="OrthoDB" id="2151407at2"/>
<feature type="transmembrane region" description="Helical" evidence="1">
    <location>
        <begin position="288"/>
        <end position="310"/>
    </location>
</feature>
<name>A0A1H5IJL9_9ACTN</name>
<evidence type="ECO:0000313" key="2">
    <source>
        <dbReference type="EMBL" id="SEE39708.1"/>
    </source>
</evidence>
<dbReference type="Proteomes" id="UP000181980">
    <property type="component" value="Unassembled WGS sequence"/>
</dbReference>
<feature type="transmembrane region" description="Helical" evidence="1">
    <location>
        <begin position="231"/>
        <end position="248"/>
    </location>
</feature>